<dbReference type="eggNOG" id="COG2159">
    <property type="taxonomic scope" value="Bacteria"/>
</dbReference>
<keyword evidence="4" id="KW-0378">Hydrolase</keyword>
<dbReference type="GO" id="GO:0016787">
    <property type="term" value="F:hydrolase activity"/>
    <property type="evidence" value="ECO:0007669"/>
    <property type="project" value="UniProtKB-KW"/>
</dbReference>
<keyword evidence="5" id="KW-1185">Reference proteome</keyword>
<sequence>MMDPVMDLESLVAIDVHTHAEVSSKGHSSLDDDLHDASSAYFKVEGKRKPTLEETAAYYRERKMAAVIFTVDAESATGTPPVPNEEVAEARARDVSSPSLIDPSGEGGREAARRLVEEYGVKGFKFHPSIQGFFPNDRSVAYDLYEVIEETGAIALFHTGQTGIGAGVPGGGGIRLKYSNPLHVDDVAADFPHLKIILAHPSFPWQDEALAVATHKPGVHIDLSGWSPKYFPPQLVQYANTLLKDKVLFGSDFPVLTPDRWLADFGKLTIKEEVRPKILKENAARLLGLTKP</sequence>
<dbReference type="HOGENOM" id="CLU_044590_4_2_11"/>
<evidence type="ECO:0000313" key="4">
    <source>
        <dbReference type="EMBL" id="EFL36116.1"/>
    </source>
</evidence>
<evidence type="ECO:0000313" key="5">
    <source>
        <dbReference type="Proteomes" id="UP000004184"/>
    </source>
</evidence>
<evidence type="ECO:0000256" key="2">
    <source>
        <dbReference type="SAM" id="MobiDB-lite"/>
    </source>
</evidence>
<dbReference type="PANTHER" id="PTHR21240:SF19">
    <property type="entry name" value="CATALYTIC_ HYDROLASE"/>
    <property type="match status" value="1"/>
</dbReference>
<evidence type="ECO:0000259" key="3">
    <source>
        <dbReference type="Pfam" id="PF04909"/>
    </source>
</evidence>
<dbReference type="InterPro" id="IPR032465">
    <property type="entry name" value="ACMSD"/>
</dbReference>
<accession>D9X5Y5</accession>
<dbReference type="PANTHER" id="PTHR21240">
    <property type="entry name" value="2-AMINO-3-CARBOXYLMUCONATE-6-SEMIALDEHYDE DECARBOXYLASE"/>
    <property type="match status" value="1"/>
</dbReference>
<dbReference type="EMBL" id="GG657757">
    <property type="protein sequence ID" value="EFL36116.1"/>
    <property type="molecule type" value="Genomic_DNA"/>
</dbReference>
<dbReference type="GO" id="GO:0016831">
    <property type="term" value="F:carboxy-lyase activity"/>
    <property type="evidence" value="ECO:0007669"/>
    <property type="project" value="InterPro"/>
</dbReference>
<dbReference type="STRING" id="591159.SSQG_06634"/>
<evidence type="ECO:0000256" key="1">
    <source>
        <dbReference type="ARBA" id="ARBA00023239"/>
    </source>
</evidence>
<dbReference type="InterPro" id="IPR032466">
    <property type="entry name" value="Metal_Hydrolase"/>
</dbReference>
<name>D9X5Y5_STRVT</name>
<dbReference type="Pfam" id="PF04909">
    <property type="entry name" value="Amidohydro_2"/>
    <property type="match status" value="1"/>
</dbReference>
<dbReference type="InterPro" id="IPR006680">
    <property type="entry name" value="Amidohydro-rel"/>
</dbReference>
<keyword evidence="1" id="KW-0456">Lyase</keyword>
<feature type="domain" description="Amidohydrolase-related" evidence="3">
    <location>
        <begin position="14"/>
        <end position="289"/>
    </location>
</feature>
<dbReference type="Gene3D" id="3.20.20.140">
    <property type="entry name" value="Metal-dependent hydrolases"/>
    <property type="match status" value="1"/>
</dbReference>
<organism evidence="4 5">
    <name type="scientific">Streptomyces viridochromogenes (strain DSM 40736 / JCM 4977 / BCRC 1201 / Tue 494)</name>
    <dbReference type="NCBI Taxonomy" id="591159"/>
    <lineage>
        <taxon>Bacteria</taxon>
        <taxon>Bacillati</taxon>
        <taxon>Actinomycetota</taxon>
        <taxon>Actinomycetes</taxon>
        <taxon>Kitasatosporales</taxon>
        <taxon>Streptomycetaceae</taxon>
        <taxon>Streptomyces</taxon>
    </lineage>
</organism>
<proteinExistence type="predicted"/>
<dbReference type="Proteomes" id="UP000004184">
    <property type="component" value="Unassembled WGS sequence"/>
</dbReference>
<gene>
    <name evidence="4" type="ORF">SSQG_06634</name>
</gene>
<protein>
    <submittedName>
        <fullName evidence="4">Amidohydrolase 2</fullName>
    </submittedName>
</protein>
<dbReference type="SUPFAM" id="SSF51556">
    <property type="entry name" value="Metallo-dependent hydrolases"/>
    <property type="match status" value="1"/>
</dbReference>
<feature type="region of interest" description="Disordered" evidence="2">
    <location>
        <begin position="76"/>
        <end position="108"/>
    </location>
</feature>
<dbReference type="AlphaFoldDB" id="D9X5Y5"/>
<reference evidence="5" key="1">
    <citation type="submission" date="2009-02" db="EMBL/GenBank/DDBJ databases">
        <title>Annotation of Streptomyces viridochromogenes strain DSM 40736.</title>
        <authorList>
            <consortium name="The Broad Institute Genome Sequencing Platform"/>
            <consortium name="Broad Institute Microbial Sequencing Center"/>
            <person name="Fischbach M."/>
            <person name="Godfrey P."/>
            <person name="Ward D."/>
            <person name="Young S."/>
            <person name="Zeng Q."/>
            <person name="Koehrsen M."/>
            <person name="Alvarado L."/>
            <person name="Berlin A.M."/>
            <person name="Bochicchio J."/>
            <person name="Borenstein D."/>
            <person name="Chapman S.B."/>
            <person name="Chen Z."/>
            <person name="Engels R."/>
            <person name="Freedman E."/>
            <person name="Gellesch M."/>
            <person name="Goldberg J."/>
            <person name="Griggs A."/>
            <person name="Gujja S."/>
            <person name="Heilman E.R."/>
            <person name="Heiman D.I."/>
            <person name="Hepburn T.A."/>
            <person name="Howarth C."/>
            <person name="Jen D."/>
            <person name="Larson L."/>
            <person name="Lewis B."/>
            <person name="Mehta T."/>
            <person name="Park D."/>
            <person name="Pearson M."/>
            <person name="Richards J."/>
            <person name="Roberts A."/>
            <person name="Saif S."/>
            <person name="Shea T.D."/>
            <person name="Shenoy N."/>
            <person name="Sisk P."/>
            <person name="Stolte C."/>
            <person name="Sykes S.N."/>
            <person name="Thomson T."/>
            <person name="Walk T."/>
            <person name="White J."/>
            <person name="Yandava C."/>
            <person name="Straight P."/>
            <person name="Clardy J."/>
            <person name="Hung D."/>
            <person name="Kolter R."/>
            <person name="Mekalanos J."/>
            <person name="Walker S."/>
            <person name="Walsh C.T."/>
            <person name="Wieland-Brown L.C."/>
            <person name="Haas B."/>
            <person name="Nusbaum C."/>
            <person name="Birren B."/>
        </authorList>
    </citation>
    <scope>NUCLEOTIDE SEQUENCE [LARGE SCALE GENOMIC DNA]</scope>
    <source>
        <strain evidence="5">DSM 40736 / JCM 4977 / BCRC 1201 / Tue 494</strain>
    </source>
</reference>
<dbReference type="CDD" id="cd01292">
    <property type="entry name" value="metallo-dependent_hydrolases"/>
    <property type="match status" value="1"/>
</dbReference>